<dbReference type="CDD" id="cd07012">
    <property type="entry name" value="PBP2_Bug_TTT"/>
    <property type="match status" value="1"/>
</dbReference>
<dbReference type="Gene3D" id="3.40.190.150">
    <property type="entry name" value="Bordetella uptake gene, domain 1"/>
    <property type="match status" value="1"/>
</dbReference>
<dbReference type="InterPro" id="IPR006311">
    <property type="entry name" value="TAT_signal"/>
</dbReference>
<dbReference type="Pfam" id="PF03401">
    <property type="entry name" value="TctC"/>
    <property type="match status" value="1"/>
</dbReference>
<organism evidence="2 3">
    <name type="scientific">Ramlibacter ginsenosidimutans</name>
    <dbReference type="NCBI Taxonomy" id="502333"/>
    <lineage>
        <taxon>Bacteria</taxon>
        <taxon>Pseudomonadati</taxon>
        <taxon>Pseudomonadota</taxon>
        <taxon>Betaproteobacteria</taxon>
        <taxon>Burkholderiales</taxon>
        <taxon>Comamonadaceae</taxon>
        <taxon>Ramlibacter</taxon>
    </lineage>
</organism>
<comment type="similarity">
    <text evidence="1">Belongs to the UPF0065 (bug) family.</text>
</comment>
<dbReference type="PANTHER" id="PTHR42928:SF5">
    <property type="entry name" value="BLR1237 PROTEIN"/>
    <property type="match status" value="1"/>
</dbReference>
<dbReference type="PROSITE" id="PS51318">
    <property type="entry name" value="TAT"/>
    <property type="match status" value="1"/>
</dbReference>
<reference evidence="2" key="1">
    <citation type="journal article" date="2012" name="J. Microbiol. Biotechnol.">
        <title>Ramlibacter ginsenosidimutans sp. nov., with ginsenoside-converting activity.</title>
        <authorList>
            <person name="Wang L."/>
            <person name="An D.S."/>
            <person name="Kim S.G."/>
            <person name="Jin F.X."/>
            <person name="Kim S.C."/>
            <person name="Lee S.T."/>
            <person name="Im W.T."/>
        </authorList>
    </citation>
    <scope>NUCLEOTIDE SEQUENCE</scope>
    <source>
        <strain evidence="2">KACC 17527</strain>
    </source>
</reference>
<gene>
    <name evidence="2" type="ORF">JJB11_13085</name>
</gene>
<reference evidence="2" key="2">
    <citation type="submission" date="2021-01" db="EMBL/GenBank/DDBJ databases">
        <authorList>
            <person name="Kang M."/>
        </authorList>
    </citation>
    <scope>NUCLEOTIDE SEQUENCE</scope>
    <source>
        <strain evidence="2">KACC 17527</strain>
    </source>
</reference>
<evidence type="ECO:0000313" key="2">
    <source>
        <dbReference type="EMBL" id="MBK6007029.1"/>
    </source>
</evidence>
<dbReference type="PANTHER" id="PTHR42928">
    <property type="entry name" value="TRICARBOXYLATE-BINDING PROTEIN"/>
    <property type="match status" value="1"/>
</dbReference>
<accession>A0A934TTA8</accession>
<name>A0A934TTA8_9BURK</name>
<evidence type="ECO:0000313" key="3">
    <source>
        <dbReference type="Proteomes" id="UP000630528"/>
    </source>
</evidence>
<dbReference type="AlphaFoldDB" id="A0A934TTA8"/>
<dbReference type="RefSeq" id="WP_201171719.1">
    <property type="nucleotide sequence ID" value="NZ_JAEPWM010000005.1"/>
</dbReference>
<comment type="caution">
    <text evidence="2">The sequence shown here is derived from an EMBL/GenBank/DDBJ whole genome shotgun (WGS) entry which is preliminary data.</text>
</comment>
<dbReference type="SUPFAM" id="SSF53850">
    <property type="entry name" value="Periplasmic binding protein-like II"/>
    <property type="match status" value="1"/>
</dbReference>
<dbReference type="PIRSF" id="PIRSF017082">
    <property type="entry name" value="YflP"/>
    <property type="match status" value="1"/>
</dbReference>
<proteinExistence type="inferred from homology"/>
<dbReference type="Proteomes" id="UP000630528">
    <property type="component" value="Unassembled WGS sequence"/>
</dbReference>
<dbReference type="EMBL" id="JAEPWM010000005">
    <property type="protein sequence ID" value="MBK6007029.1"/>
    <property type="molecule type" value="Genomic_DNA"/>
</dbReference>
<sequence length="325" mass="33938">MKRREFMQAAAAASLAAYAGTAARAQAWPDKPVRLIVAQPAGSGPDAIARMVGEQLSQRWKQAVVVDNKPGGQNAIGAQAAARSAPDGYNFYFATSAALVTNPYLFKSLPYDPQKDFTPVGMIGRVPFVLAVNTASPAKTLQEFIAEAKANPGKVTIANEGPKTFGGMMTRLFGSQAGLQVNSVPYVSIGAAVTQTVGGQTEAVMGDVPALIQMIKAGRLRPIAVTTARPVAGLETVPSLAEVVPGFDYAGFMAIVAPAGTPAAAIQRFNRDLDAVLSDKEMAAKLLAVGPMTEGAGAPEQMAAFLQAEHTRWGKLTKDIGILPE</sequence>
<protein>
    <submittedName>
        <fullName evidence="2">Tripartite tricarboxylate transporter substrate binding protein</fullName>
    </submittedName>
</protein>
<evidence type="ECO:0000256" key="1">
    <source>
        <dbReference type="ARBA" id="ARBA00006987"/>
    </source>
</evidence>
<keyword evidence="3" id="KW-1185">Reference proteome</keyword>
<dbReference type="Gene3D" id="3.40.190.10">
    <property type="entry name" value="Periplasmic binding protein-like II"/>
    <property type="match status" value="1"/>
</dbReference>
<dbReference type="InterPro" id="IPR042100">
    <property type="entry name" value="Bug_dom1"/>
</dbReference>
<dbReference type="InterPro" id="IPR005064">
    <property type="entry name" value="BUG"/>
</dbReference>